<dbReference type="RefSeq" id="WP_273630691.1">
    <property type="nucleotide sequence ID" value="NZ_CP117167.1"/>
</dbReference>
<reference evidence="1 2" key="1">
    <citation type="submission" date="2023-02" db="EMBL/GenBank/DDBJ databases">
        <title>Genome sequence of Mucilaginibacter jinjuensis strain KACC 16571.</title>
        <authorList>
            <person name="Kim S."/>
            <person name="Heo J."/>
            <person name="Kwon S.-W."/>
        </authorList>
    </citation>
    <scope>NUCLEOTIDE SEQUENCE [LARGE SCALE GENOMIC DNA]</scope>
    <source>
        <strain evidence="1 2">KACC 16571</strain>
    </source>
</reference>
<proteinExistence type="predicted"/>
<dbReference type="Proteomes" id="UP001216139">
    <property type="component" value="Chromosome"/>
</dbReference>
<protein>
    <submittedName>
        <fullName evidence="1">Uncharacterized protein</fullName>
    </submittedName>
</protein>
<organism evidence="1 2">
    <name type="scientific">Mucilaginibacter jinjuensis</name>
    <dbReference type="NCBI Taxonomy" id="1176721"/>
    <lineage>
        <taxon>Bacteria</taxon>
        <taxon>Pseudomonadati</taxon>
        <taxon>Bacteroidota</taxon>
        <taxon>Sphingobacteriia</taxon>
        <taxon>Sphingobacteriales</taxon>
        <taxon>Sphingobacteriaceae</taxon>
        <taxon>Mucilaginibacter</taxon>
    </lineage>
</organism>
<dbReference type="EMBL" id="CP117167">
    <property type="protein sequence ID" value="WCT12428.1"/>
    <property type="molecule type" value="Genomic_DNA"/>
</dbReference>
<evidence type="ECO:0000313" key="1">
    <source>
        <dbReference type="EMBL" id="WCT12428.1"/>
    </source>
</evidence>
<name>A0ABY7T9K8_9SPHI</name>
<gene>
    <name evidence="1" type="ORF">PQO05_00595</name>
</gene>
<accession>A0ABY7T9K8</accession>
<evidence type="ECO:0000313" key="2">
    <source>
        <dbReference type="Proteomes" id="UP001216139"/>
    </source>
</evidence>
<keyword evidence="2" id="KW-1185">Reference proteome</keyword>
<sequence>MRRSFKYLSPVLVTGLIIFSVAFGIRQTCGGKCLHIKYNAAPAGYSIYKDMLRFFIPVIKS</sequence>